<dbReference type="EMBL" id="RWIC01001830">
    <property type="protein sequence ID" value="TKC34540.1"/>
    <property type="molecule type" value="Genomic_DNA"/>
</dbReference>
<name>A0A4V5P693_MONMO</name>
<feature type="region of interest" description="Disordered" evidence="19">
    <location>
        <begin position="1"/>
        <end position="128"/>
    </location>
</feature>
<dbReference type="PANTHER" id="PTHR11304">
    <property type="entry name" value="EPHRIN"/>
    <property type="match status" value="1"/>
</dbReference>
<feature type="disulfide bond" evidence="17">
    <location>
        <begin position="215"/>
        <end position="279"/>
    </location>
</feature>
<evidence type="ECO:0000256" key="6">
    <source>
        <dbReference type="ARBA" id="ARBA00022782"/>
    </source>
</evidence>
<evidence type="ECO:0000256" key="10">
    <source>
        <dbReference type="ARBA" id="ARBA00023157"/>
    </source>
</evidence>
<evidence type="ECO:0000256" key="3">
    <source>
        <dbReference type="ARBA" id="ARBA00022553"/>
    </source>
</evidence>
<evidence type="ECO:0000313" key="22">
    <source>
        <dbReference type="EMBL" id="TKC34540.1"/>
    </source>
</evidence>
<accession>A0A4V5P693</accession>
<keyword evidence="3" id="KW-0597">Phosphoprotein</keyword>
<evidence type="ECO:0000256" key="7">
    <source>
        <dbReference type="ARBA" id="ARBA00022902"/>
    </source>
</evidence>
<keyword evidence="2" id="KW-0217">Developmental protein</keyword>
<evidence type="ECO:0000256" key="19">
    <source>
        <dbReference type="SAM" id="MobiDB-lite"/>
    </source>
</evidence>
<dbReference type="Proteomes" id="UP000308365">
    <property type="component" value="Unassembled WGS sequence"/>
</dbReference>
<keyword evidence="6" id="KW-0221">Differentiation</keyword>
<dbReference type="GO" id="GO:0046875">
    <property type="term" value="F:ephrin receptor binding"/>
    <property type="evidence" value="ECO:0007669"/>
    <property type="project" value="InterPro"/>
</dbReference>
<evidence type="ECO:0000256" key="8">
    <source>
        <dbReference type="ARBA" id="ARBA00022989"/>
    </source>
</evidence>
<keyword evidence="9 18" id="KW-0472">Membrane</keyword>
<dbReference type="InterPro" id="IPR019765">
    <property type="entry name" value="Ephrin_CS"/>
</dbReference>
<keyword evidence="5" id="KW-0732">Signal</keyword>
<organism evidence="22 23">
    <name type="scientific">Monodon monoceros</name>
    <name type="common">Narwhal</name>
    <name type="synonym">Ceratodon monodon</name>
    <dbReference type="NCBI Taxonomy" id="40151"/>
    <lineage>
        <taxon>Eukaryota</taxon>
        <taxon>Metazoa</taxon>
        <taxon>Chordata</taxon>
        <taxon>Craniata</taxon>
        <taxon>Vertebrata</taxon>
        <taxon>Euteleostomi</taxon>
        <taxon>Mammalia</taxon>
        <taxon>Eutheria</taxon>
        <taxon>Laurasiatheria</taxon>
        <taxon>Artiodactyla</taxon>
        <taxon>Whippomorpha</taxon>
        <taxon>Cetacea</taxon>
        <taxon>Odontoceti</taxon>
        <taxon>Monodontidae</taxon>
        <taxon>Monodon</taxon>
    </lineage>
</organism>
<evidence type="ECO:0000313" key="23">
    <source>
        <dbReference type="Proteomes" id="UP000308365"/>
    </source>
</evidence>
<keyword evidence="7" id="KW-0524">Neurogenesis</keyword>
<comment type="subunit">
    <text evidence="13">Interacts (via PDZ-binding motif) with GRIP1 and GRIP2 (via PDZ domain 6). Interacts with TLE1. The intracellular domain peptide interacts with ZHX2; the interaction enhances ZHX2 transcriptional repression activity.</text>
</comment>
<protein>
    <recommendedName>
        <fullName evidence="12">Ephrin-B1</fullName>
    </recommendedName>
    <alternativeName>
        <fullName evidence="16">EFL-3</fullName>
    </alternativeName>
    <alternativeName>
        <fullName evidence="14">ELK ligand</fullName>
    </alternativeName>
    <alternativeName>
        <fullName evidence="15">EPH-related receptor tyrosine kinase ligand 2</fullName>
    </alternativeName>
</protein>
<dbReference type="Gene3D" id="2.60.40.420">
    <property type="entry name" value="Cupredoxins - blue copper proteins"/>
    <property type="match status" value="1"/>
</dbReference>
<evidence type="ECO:0000256" key="20">
    <source>
        <dbReference type="SAM" id="Phobius"/>
    </source>
</evidence>
<comment type="caution">
    <text evidence="22">The sequence shown here is derived from an EMBL/GenBank/DDBJ whole genome shotgun (WGS) entry which is preliminary data.</text>
</comment>
<dbReference type="PROSITE" id="PS01299">
    <property type="entry name" value="EPHRIN_RBD_1"/>
    <property type="match status" value="1"/>
</dbReference>
<dbReference type="GO" id="GO:0005886">
    <property type="term" value="C:plasma membrane"/>
    <property type="evidence" value="ECO:0007669"/>
    <property type="project" value="TreeGrafter"/>
</dbReference>
<keyword evidence="10 17" id="KW-1015">Disulfide bond</keyword>
<feature type="non-terminal residue" evidence="22">
    <location>
        <position position="471"/>
    </location>
</feature>
<evidence type="ECO:0000256" key="16">
    <source>
        <dbReference type="ARBA" id="ARBA00081623"/>
    </source>
</evidence>
<evidence type="ECO:0000256" key="9">
    <source>
        <dbReference type="ARBA" id="ARBA00023136"/>
    </source>
</evidence>
<dbReference type="GO" id="GO:0048013">
    <property type="term" value="P:ephrin receptor signaling pathway"/>
    <property type="evidence" value="ECO:0007669"/>
    <property type="project" value="InterPro"/>
</dbReference>
<evidence type="ECO:0000256" key="5">
    <source>
        <dbReference type="ARBA" id="ARBA00022729"/>
    </source>
</evidence>
<gene>
    <name evidence="22" type="ORF">EI555_007332</name>
</gene>
<feature type="region of interest" description="Disordered" evidence="19">
    <location>
        <begin position="295"/>
        <end position="355"/>
    </location>
</feature>
<dbReference type="CDD" id="cd10426">
    <property type="entry name" value="Ephrin-B_Ectodomain"/>
    <property type="match status" value="1"/>
</dbReference>
<evidence type="ECO:0000256" key="1">
    <source>
        <dbReference type="ARBA" id="ARBA00004479"/>
    </source>
</evidence>
<reference evidence="23" key="1">
    <citation type="journal article" date="2019" name="IScience">
        <title>Narwhal Genome Reveals Long-Term Low Genetic Diversity despite Current Large Abundance Size.</title>
        <authorList>
            <person name="Westbury M.V."/>
            <person name="Petersen B."/>
            <person name="Garde E."/>
            <person name="Heide-Jorgensen M.P."/>
            <person name="Lorenzen E.D."/>
        </authorList>
    </citation>
    <scope>NUCLEOTIDE SEQUENCE [LARGE SCALE GENOMIC DNA]</scope>
</reference>
<feature type="compositionally biased region" description="Basic and acidic residues" evidence="19">
    <location>
        <begin position="70"/>
        <end position="94"/>
    </location>
</feature>
<evidence type="ECO:0000256" key="4">
    <source>
        <dbReference type="ARBA" id="ARBA00022692"/>
    </source>
</evidence>
<evidence type="ECO:0000256" key="13">
    <source>
        <dbReference type="ARBA" id="ARBA00064861"/>
    </source>
</evidence>
<dbReference type="AlphaFoldDB" id="A0A4V5P693"/>
<feature type="non-terminal residue" evidence="22">
    <location>
        <position position="1"/>
    </location>
</feature>
<dbReference type="InterPro" id="IPR001799">
    <property type="entry name" value="Ephrin_RBD"/>
</dbReference>
<evidence type="ECO:0000259" key="21">
    <source>
        <dbReference type="PROSITE" id="PS51551"/>
    </source>
</evidence>
<dbReference type="GO" id="GO:0007411">
    <property type="term" value="P:axon guidance"/>
    <property type="evidence" value="ECO:0007669"/>
    <property type="project" value="TreeGrafter"/>
</dbReference>
<evidence type="ECO:0000256" key="11">
    <source>
        <dbReference type="ARBA" id="ARBA00023180"/>
    </source>
</evidence>
<dbReference type="PANTHER" id="PTHR11304:SF17">
    <property type="entry name" value="EPHRIN-B1"/>
    <property type="match status" value="1"/>
</dbReference>
<keyword evidence="11" id="KW-0325">Glycoprotein</keyword>
<feature type="transmembrane region" description="Helical" evidence="20">
    <location>
        <begin position="364"/>
        <end position="389"/>
    </location>
</feature>
<evidence type="ECO:0000256" key="2">
    <source>
        <dbReference type="ARBA" id="ARBA00022473"/>
    </source>
</evidence>
<evidence type="ECO:0000256" key="12">
    <source>
        <dbReference type="ARBA" id="ARBA00040452"/>
    </source>
</evidence>
<evidence type="ECO:0000256" key="14">
    <source>
        <dbReference type="ARBA" id="ARBA00076999"/>
    </source>
</evidence>
<evidence type="ECO:0000256" key="17">
    <source>
        <dbReference type="PROSITE-ProRule" id="PRU00884"/>
    </source>
</evidence>
<dbReference type="PRINTS" id="PR01347">
    <property type="entry name" value="EPHRIN"/>
</dbReference>
<comment type="caution">
    <text evidence="17">Lacks conserved residue(s) required for the propagation of feature annotation.</text>
</comment>
<proteinExistence type="inferred from homology"/>
<evidence type="ECO:0000256" key="15">
    <source>
        <dbReference type="ARBA" id="ARBA00078733"/>
    </source>
</evidence>
<dbReference type="InterPro" id="IPR031328">
    <property type="entry name" value="Ephrin"/>
</dbReference>
<keyword evidence="4 20" id="KW-0812">Transmembrane</keyword>
<sequence length="471" mass="50933">GCRSRGGRGVRAATESPASRGAERNRTGSPGGAEPPSCFVRRRGQWSEPSEATAHARVGGGCPVSPPGRRGGEERHRSRREGSTSRPAAAEDGRLSFSERSAAREGEASFAEEAPGHPEVQPAPGKMARPGQRWLGKWLVAMVVLALCRLATPLAKNLEPVSWSSLNPKFLSGKGLVIYPKIGDKLDIICPRAEAGRPYEYYKLYLVRPEQAAACSTVLDPNVLVTCNRPEQEIRFTIKFQEFSPNYMGLEFKKHHDYYITSTSNGSLEGLENREGGVCRTRTMKIVMKVGQDPNAVTPEQLTTSRPSKEADNTIKMATQAPGGRGSLGDSDGKHETVNQDEKSGSGGSGGSSGDPDSFFNSKVALFAAVGAGCVIFLLIIIFLTVLLLKLRKRHRKHTQQRAPALSLSTLASPKGGSGTAGTEPSDIIIPLRTTENNYCPHYEKVSGDYGHPVYIVQEMPPQSPANIYYK</sequence>
<dbReference type="Pfam" id="PF00812">
    <property type="entry name" value="Ephrin"/>
    <property type="match status" value="1"/>
</dbReference>
<dbReference type="InterPro" id="IPR008972">
    <property type="entry name" value="Cupredoxin"/>
</dbReference>
<feature type="compositionally biased region" description="Basic and acidic residues" evidence="19">
    <location>
        <begin position="331"/>
        <end position="344"/>
    </location>
</feature>
<evidence type="ECO:0000256" key="18">
    <source>
        <dbReference type="RuleBase" id="RU004375"/>
    </source>
</evidence>
<feature type="domain" description="Ephrin RBD" evidence="21">
    <location>
        <begin position="156"/>
        <end position="290"/>
    </location>
</feature>
<keyword evidence="8 20" id="KW-1133">Transmembrane helix</keyword>
<dbReference type="SUPFAM" id="SSF49503">
    <property type="entry name" value="Cupredoxins"/>
    <property type="match status" value="1"/>
</dbReference>
<dbReference type="FunFam" id="2.60.40.420:FF:000027">
    <property type="entry name" value="ephrin-B1"/>
    <property type="match status" value="1"/>
</dbReference>
<dbReference type="InterPro" id="IPR034255">
    <property type="entry name" value="Ephrin-B_Ecto"/>
</dbReference>
<dbReference type="PROSITE" id="PS51551">
    <property type="entry name" value="EPHRIN_RBD_2"/>
    <property type="match status" value="1"/>
</dbReference>
<comment type="subcellular location">
    <subcellularLocation>
        <location evidence="1">Membrane</location>
        <topology evidence="1">Single-pass type I membrane protein</topology>
    </subcellularLocation>
</comment>
<comment type="similarity">
    <text evidence="17 18">Belongs to the ephrin family.</text>
</comment>